<protein>
    <submittedName>
        <fullName evidence="2">Uncharacterized protein</fullName>
    </submittedName>
</protein>
<evidence type="ECO:0000313" key="3">
    <source>
        <dbReference type="Proteomes" id="UP000325440"/>
    </source>
</evidence>
<feature type="compositionally biased region" description="Polar residues" evidence="1">
    <location>
        <begin position="414"/>
        <end position="425"/>
    </location>
</feature>
<feature type="region of interest" description="Disordered" evidence="1">
    <location>
        <begin position="377"/>
        <end position="398"/>
    </location>
</feature>
<reference evidence="2 3" key="1">
    <citation type="submission" date="2019-08" db="EMBL/GenBank/DDBJ databases">
        <authorList>
            <person name="Alioto T."/>
            <person name="Alioto T."/>
            <person name="Gomez Garrido J."/>
        </authorList>
    </citation>
    <scope>NUCLEOTIDE SEQUENCE [LARGE SCALE GENOMIC DNA]</scope>
</reference>
<evidence type="ECO:0000256" key="1">
    <source>
        <dbReference type="SAM" id="MobiDB-lite"/>
    </source>
</evidence>
<dbReference type="AlphaFoldDB" id="A0A5E4MNL7"/>
<proteinExistence type="predicted"/>
<feature type="compositionally biased region" description="Polar residues" evidence="1">
    <location>
        <begin position="220"/>
        <end position="252"/>
    </location>
</feature>
<name>A0A5E4MNL7_9HEMI</name>
<evidence type="ECO:0000313" key="2">
    <source>
        <dbReference type="EMBL" id="VVC30941.1"/>
    </source>
</evidence>
<organism evidence="2 3">
    <name type="scientific">Cinara cedri</name>
    <dbReference type="NCBI Taxonomy" id="506608"/>
    <lineage>
        <taxon>Eukaryota</taxon>
        <taxon>Metazoa</taxon>
        <taxon>Ecdysozoa</taxon>
        <taxon>Arthropoda</taxon>
        <taxon>Hexapoda</taxon>
        <taxon>Insecta</taxon>
        <taxon>Pterygota</taxon>
        <taxon>Neoptera</taxon>
        <taxon>Paraneoptera</taxon>
        <taxon>Hemiptera</taxon>
        <taxon>Sternorrhyncha</taxon>
        <taxon>Aphidomorpha</taxon>
        <taxon>Aphidoidea</taxon>
        <taxon>Aphididae</taxon>
        <taxon>Lachninae</taxon>
        <taxon>Cinara</taxon>
    </lineage>
</organism>
<accession>A0A5E4MNL7</accession>
<feature type="region of interest" description="Disordered" evidence="1">
    <location>
        <begin position="414"/>
        <end position="437"/>
    </location>
</feature>
<feature type="region of interest" description="Disordered" evidence="1">
    <location>
        <begin position="206"/>
        <end position="260"/>
    </location>
</feature>
<feature type="compositionally biased region" description="Low complexity" evidence="1">
    <location>
        <begin position="381"/>
        <end position="398"/>
    </location>
</feature>
<sequence length="668" mass="73786">MLKEALKWVADHTGISWVLGKLSSGWKWLFSSKTDATENSVPKQSEPAKQHTEPLQTPVHGVDNFLEVKDKRLYLNLTKENFEECKNYHNSNSVFFNKEYGRNKFRMYIKHDEKELCIIGSPDSENCRIDIDLIIERNNSVNEGTEVRFSIHKAGNVQLSHGIGVTAISKKNDRGEYIHNGSILNMVETALQRKVAVKVSSEQSVAQTVAPEQPKKEQPTEQNNAPVVDQTTTPGQQPKVNEPVVNQTTTPEQPKAQGAGDHTLLPDICYFIDENDNLVLSMTSERYQELKGSTCLYIKSGEVEHRFTVTGDYIYYENSDNYSVPVTSIVKIENGVLYESQNIVEDVKKLLEPGKVIFIESISTTYSGKSLRVVQCPPQPQQNGGPEADTTSDSMTASTVSVYSDAQSTLGSTDASETLSFTDAQSTRDSEYDSDTTITNDSLSTTMKPSAGKDFFQAFALVNQRKEAEAPQANIIPCNVNRLIFDNNNLVFSIASTHLAMCKGYLNPANKAEHLLFIQCGKKEYRITGTLVGYNVTINSIVEMENGMEKGEILCPANDMESIKAKLGLLSSDWVIVDSVARYPTASQPQQNEESEEERFVVRRATAKEIAAGRAARAAALNGGFNSMTASTATVVEDLLSKTCGEKPDSLINQTTTKKEVVAGEKSL</sequence>
<dbReference type="Proteomes" id="UP000325440">
    <property type="component" value="Unassembled WGS sequence"/>
</dbReference>
<dbReference type="EMBL" id="CABPRJ010000553">
    <property type="protein sequence ID" value="VVC30941.1"/>
    <property type="molecule type" value="Genomic_DNA"/>
</dbReference>
<keyword evidence="3" id="KW-1185">Reference proteome</keyword>
<gene>
    <name evidence="2" type="ORF">CINCED_3A021833</name>
</gene>
<dbReference type="OrthoDB" id="8382086at2759"/>